<evidence type="ECO:0000256" key="1">
    <source>
        <dbReference type="SAM" id="MobiDB-lite"/>
    </source>
</evidence>
<dbReference type="EMBL" id="AP003209">
    <property type="protein sequence ID" value="BAD68097.1"/>
    <property type="molecule type" value="Genomic_DNA"/>
</dbReference>
<reference evidence="2" key="1">
    <citation type="journal article" date="2002" name="Nature">
        <title>The genome sequence and structure of rice chromosome 1.</title>
        <authorList>
            <person name="Sasaki T."/>
            <person name="Matsumoto T."/>
            <person name="Yamamoto K."/>
            <person name="Sakata K."/>
            <person name="Baba T."/>
            <person name="Katayose Y."/>
            <person name="Wu J."/>
            <person name="Niimura Y."/>
            <person name="Cheng Z."/>
            <person name="Nagamura Y."/>
            <person name="Antonio B.A."/>
            <person name="Kanamori H."/>
            <person name="Hosokawa S."/>
            <person name="Masukawa M."/>
            <person name="Arikawa K."/>
            <person name="Chiden Y."/>
            <person name="Hayashi M."/>
            <person name="Okamoto M."/>
            <person name="Ando T."/>
            <person name="Aoki H."/>
            <person name="Arita K."/>
            <person name="Hamada M."/>
            <person name="Harada C."/>
            <person name="Hijishita S."/>
            <person name="Honda M."/>
            <person name="Ichikawa Y."/>
            <person name="Idonuma A."/>
            <person name="Iijima M."/>
            <person name="Ikeda M."/>
            <person name="Ikeno M."/>
            <person name="Itoh S."/>
            <person name="Itoh T."/>
            <person name="Itoh Y."/>
            <person name="Itoh Y."/>
            <person name="Iwabuchi A."/>
            <person name="Kamiya K."/>
            <person name="Karasawa W."/>
            <person name="Katagiri S."/>
            <person name="Kikuta A."/>
            <person name="Kobayashi N."/>
            <person name="Kono I."/>
            <person name="Machita K."/>
            <person name="Maehara T."/>
            <person name="Mizuno H."/>
            <person name="Mizubayashi T."/>
            <person name="Mukai Y."/>
            <person name="Nagasaki H."/>
            <person name="Nakashima M."/>
            <person name="Nakama Y."/>
            <person name="Nakamichi Y."/>
            <person name="Nakamura M."/>
            <person name="Namiki N."/>
            <person name="Negishi M."/>
            <person name="Ohta I."/>
            <person name="Ono N."/>
            <person name="Saji S."/>
            <person name="Sakai K."/>
            <person name="Shibata M."/>
            <person name="Shimokawa T."/>
            <person name="Shomura A."/>
            <person name="Song J."/>
            <person name="Takazaki Y."/>
            <person name="Terasawa K."/>
            <person name="Tsuji K."/>
            <person name="Waki K."/>
            <person name="Yamagata H."/>
            <person name="Yamane H."/>
            <person name="Yoshiki S."/>
            <person name="Yoshihara R."/>
            <person name="Yukawa K."/>
            <person name="Zhong H."/>
            <person name="Iwama H."/>
            <person name="Endo T."/>
            <person name="Ito H."/>
            <person name="Hahn J.H."/>
            <person name="Kim H.I."/>
            <person name="Eun M.Y."/>
            <person name="Yano M."/>
            <person name="Jiang J."/>
            <person name="Gojobori T."/>
        </authorList>
    </citation>
    <scope>NUCLEOTIDE SEQUENCE [LARGE SCALE GENOMIC DNA]</scope>
</reference>
<evidence type="ECO:0000313" key="2">
    <source>
        <dbReference type="EMBL" id="BAD68097.1"/>
    </source>
</evidence>
<dbReference type="AlphaFoldDB" id="Q5VR27"/>
<accession>Q5VR27</accession>
<dbReference type="Proteomes" id="UP000817658">
    <property type="component" value="Chromosome 1"/>
</dbReference>
<organism evidence="2">
    <name type="scientific">Oryza sativa subsp. japonica</name>
    <name type="common">Rice</name>
    <dbReference type="NCBI Taxonomy" id="39947"/>
    <lineage>
        <taxon>Eukaryota</taxon>
        <taxon>Viridiplantae</taxon>
        <taxon>Streptophyta</taxon>
        <taxon>Embryophyta</taxon>
        <taxon>Tracheophyta</taxon>
        <taxon>Spermatophyta</taxon>
        <taxon>Magnoliopsida</taxon>
        <taxon>Liliopsida</taxon>
        <taxon>Poales</taxon>
        <taxon>Poaceae</taxon>
        <taxon>BOP clade</taxon>
        <taxon>Oryzoideae</taxon>
        <taxon>Oryzeae</taxon>
        <taxon>Oryzinae</taxon>
        <taxon>Oryza</taxon>
        <taxon>Oryza sativa</taxon>
    </lineage>
</organism>
<name>Q5VR27_ORYSJ</name>
<protein>
    <submittedName>
        <fullName evidence="2">Uncharacterized protein</fullName>
    </submittedName>
</protein>
<feature type="region of interest" description="Disordered" evidence="1">
    <location>
        <begin position="1"/>
        <end position="28"/>
    </location>
</feature>
<sequence length="286" mass="30241">MARRPESVGLLTSTRRGKEAARRPDVRSVAVTEAEGARAARVGREVRDVAERDADNMGRVAIIVVVVTKHAMRAGEAEVVGEAGNFSPSLLCFSCSRGGGGERSVVLVVGIVAVQPHPPANTEQARATGDGGGEFGRSVVEAEAERVTFAVAAFSSDSGDLLLFSSAGDTLDSSKGPYGYGEDSEAGAPHILAVAVLRRKRGEKGERGEGRGEGERAHQGSSPAPLTLSGQSARRAKVRWGGGGESREGRDEEWWRRDLNGGGGEELWLRVLHESESISNGPKFER</sequence>
<feature type="compositionally biased region" description="Basic and acidic residues" evidence="1">
    <location>
        <begin position="16"/>
        <end position="26"/>
    </location>
</feature>
<feature type="compositionally biased region" description="Basic and acidic residues" evidence="1">
    <location>
        <begin position="203"/>
        <end position="218"/>
    </location>
</feature>
<gene>
    <name evidence="2" type="primary">B1189A09.23</name>
</gene>
<feature type="compositionally biased region" description="Polar residues" evidence="1">
    <location>
        <begin position="219"/>
        <end position="232"/>
    </location>
</feature>
<proteinExistence type="predicted"/>
<feature type="compositionally biased region" description="Basic and acidic residues" evidence="1">
    <location>
        <begin position="245"/>
        <end position="259"/>
    </location>
</feature>
<feature type="region of interest" description="Disordered" evidence="1">
    <location>
        <begin position="199"/>
        <end position="262"/>
    </location>
</feature>